<evidence type="ECO:0000313" key="2">
    <source>
        <dbReference type="EMBL" id="CAI74549.1"/>
    </source>
</evidence>
<sequence length="256" mass="28492">MEYEDCKLLVRMGVPRDRVHKAVIVSENLYHFDLFPKIGNKYHEFNEFLCYKIAEVEVDGEMILLVYHGVSGTAASPILRELLEMGVKIVIRCGKCGSYRPSHEKSGDLSITYATIRDDNSSLAEIDIKYPAVADFDVIDCLVDTAEQLGIKASLGMNYSTDLFYRRVCKDDHRDIYTLYNIADTEECETSTIFVLSSLYGAKAGAIMTIDGSPLFWGNGGYTIGEEAVELGIENMTLVASKAASKLSKIYLNNGM</sequence>
<protein>
    <submittedName>
        <fullName evidence="2">Purine nucleoside phosphorylase, putative</fullName>
        <ecNumber evidence="2">2.4.2.1</ecNumber>
    </submittedName>
</protein>
<dbReference type="FunCoup" id="Q4UEE0">
    <property type="interactions" value="24"/>
</dbReference>
<keyword evidence="3" id="KW-1185">Reference proteome</keyword>
<dbReference type="OMA" id="FAMIADF"/>
<dbReference type="KEGG" id="tan:TA13165"/>
<dbReference type="eggNOG" id="ENOG502S9ZM">
    <property type="taxonomic scope" value="Eukaryota"/>
</dbReference>
<dbReference type="Gene3D" id="3.40.50.1580">
    <property type="entry name" value="Nucleoside phosphorylase domain"/>
    <property type="match status" value="1"/>
</dbReference>
<dbReference type="EMBL" id="CR940348">
    <property type="protein sequence ID" value="CAI74549.1"/>
    <property type="molecule type" value="Genomic_DNA"/>
</dbReference>
<dbReference type="Proteomes" id="UP000001950">
    <property type="component" value="Chromosome 2"/>
</dbReference>
<name>Q4UEE0_THEAN</name>
<dbReference type="GO" id="GO:0004850">
    <property type="term" value="F:uridine phosphorylase activity"/>
    <property type="evidence" value="ECO:0007669"/>
    <property type="project" value="TreeGrafter"/>
</dbReference>
<keyword evidence="2" id="KW-0328">Glycosyltransferase</keyword>
<keyword evidence="2" id="KW-0808">Transferase</keyword>
<reference evidence="2 3" key="1">
    <citation type="journal article" date="2005" name="Science">
        <title>Genome of the host-cell transforming parasite Theileria annulata compared with T. parva.</title>
        <authorList>
            <person name="Pain A."/>
            <person name="Renauld H."/>
            <person name="Berriman M."/>
            <person name="Murphy L."/>
            <person name="Yeats C.A."/>
            <person name="Weir W."/>
            <person name="Kerhornou A."/>
            <person name="Aslett M."/>
            <person name="Bishop R."/>
            <person name="Bouchier C."/>
            <person name="Cochet M."/>
            <person name="Coulson R.M.R."/>
            <person name="Cronin A."/>
            <person name="de Villiers E.P."/>
            <person name="Fraser A."/>
            <person name="Fosker N."/>
            <person name="Gardner M."/>
            <person name="Goble A."/>
            <person name="Griffiths-Jones S."/>
            <person name="Harris D.E."/>
            <person name="Katzer F."/>
            <person name="Larke N."/>
            <person name="Lord A."/>
            <person name="Maser P."/>
            <person name="McKellar S."/>
            <person name="Mooney P."/>
            <person name="Morton F."/>
            <person name="Nene V."/>
            <person name="O'Neil S."/>
            <person name="Price C."/>
            <person name="Quail M.A."/>
            <person name="Rabbinowitsch E."/>
            <person name="Rawlings N.D."/>
            <person name="Rutter S."/>
            <person name="Saunders D."/>
            <person name="Seeger K."/>
            <person name="Shah T."/>
            <person name="Squares R."/>
            <person name="Squares S."/>
            <person name="Tivey A."/>
            <person name="Walker A.R."/>
            <person name="Woodward J."/>
            <person name="Dobbelaere D.A.E."/>
            <person name="Langsley G."/>
            <person name="Rajandream M.A."/>
            <person name="McKeever D."/>
            <person name="Shiels B."/>
            <person name="Tait A."/>
            <person name="Barrell B.G."/>
            <person name="Hall N."/>
        </authorList>
    </citation>
    <scope>NUCLEOTIDE SEQUENCE [LARGE SCALE GENOMIC DNA]</scope>
    <source>
        <strain evidence="3">Ankara</strain>
    </source>
</reference>
<dbReference type="Pfam" id="PF01048">
    <property type="entry name" value="PNP_UDP_1"/>
    <property type="match status" value="1"/>
</dbReference>
<dbReference type="STRING" id="5874.Q4UEE0"/>
<dbReference type="VEuPathDB" id="PiroplasmaDB:TA13165"/>
<gene>
    <name evidence="2" type="ORF">TA13165</name>
</gene>
<dbReference type="GeneID" id="3862081"/>
<dbReference type="SUPFAM" id="SSF53167">
    <property type="entry name" value="Purine and uridine phosphorylases"/>
    <property type="match status" value="1"/>
</dbReference>
<dbReference type="InParanoid" id="Q4UEE0"/>
<dbReference type="AlphaFoldDB" id="Q4UEE0"/>
<dbReference type="GO" id="GO:0005829">
    <property type="term" value="C:cytosol"/>
    <property type="evidence" value="ECO:0007669"/>
    <property type="project" value="TreeGrafter"/>
</dbReference>
<dbReference type="PANTHER" id="PTHR43691:SF11">
    <property type="entry name" value="FI09636P-RELATED"/>
    <property type="match status" value="1"/>
</dbReference>
<evidence type="ECO:0000313" key="3">
    <source>
        <dbReference type="Proteomes" id="UP000001950"/>
    </source>
</evidence>
<dbReference type="GO" id="GO:0004731">
    <property type="term" value="F:purine-nucleoside phosphorylase activity"/>
    <property type="evidence" value="ECO:0007669"/>
    <property type="project" value="UniProtKB-EC"/>
</dbReference>
<organism evidence="2 3">
    <name type="scientific">Theileria annulata</name>
    <dbReference type="NCBI Taxonomy" id="5874"/>
    <lineage>
        <taxon>Eukaryota</taxon>
        <taxon>Sar</taxon>
        <taxon>Alveolata</taxon>
        <taxon>Apicomplexa</taxon>
        <taxon>Aconoidasida</taxon>
        <taxon>Piroplasmida</taxon>
        <taxon>Theileriidae</taxon>
        <taxon>Theileria</taxon>
    </lineage>
</organism>
<dbReference type="GO" id="GO:0006218">
    <property type="term" value="P:uridine catabolic process"/>
    <property type="evidence" value="ECO:0007669"/>
    <property type="project" value="TreeGrafter"/>
</dbReference>
<dbReference type="OrthoDB" id="416752at2759"/>
<proteinExistence type="predicted"/>
<dbReference type="InterPro" id="IPR000845">
    <property type="entry name" value="Nucleoside_phosphorylase_d"/>
</dbReference>
<feature type="domain" description="Nucleoside phosphorylase" evidence="1">
    <location>
        <begin position="23"/>
        <end position="241"/>
    </location>
</feature>
<dbReference type="PANTHER" id="PTHR43691">
    <property type="entry name" value="URIDINE PHOSPHORYLASE"/>
    <property type="match status" value="1"/>
</dbReference>
<accession>Q4UEE0</accession>
<dbReference type="RefSeq" id="XP_952281.1">
    <property type="nucleotide sequence ID" value="XM_947188.1"/>
</dbReference>
<dbReference type="EC" id="2.4.2.1" evidence="2"/>
<evidence type="ECO:0000259" key="1">
    <source>
        <dbReference type="Pfam" id="PF01048"/>
    </source>
</evidence>
<dbReference type="InterPro" id="IPR035994">
    <property type="entry name" value="Nucleoside_phosphorylase_sf"/>
</dbReference>